<proteinExistence type="predicted"/>
<protein>
    <submittedName>
        <fullName evidence="2">Uncharacterized protein</fullName>
    </submittedName>
</protein>
<feature type="compositionally biased region" description="Basic and acidic residues" evidence="1">
    <location>
        <begin position="12"/>
        <end position="21"/>
    </location>
</feature>
<organism evidence="2 3">
    <name type="scientific">Cirrhinus molitorella</name>
    <name type="common">mud carp</name>
    <dbReference type="NCBI Taxonomy" id="172907"/>
    <lineage>
        <taxon>Eukaryota</taxon>
        <taxon>Metazoa</taxon>
        <taxon>Chordata</taxon>
        <taxon>Craniata</taxon>
        <taxon>Vertebrata</taxon>
        <taxon>Euteleostomi</taxon>
        <taxon>Actinopterygii</taxon>
        <taxon>Neopterygii</taxon>
        <taxon>Teleostei</taxon>
        <taxon>Ostariophysi</taxon>
        <taxon>Cypriniformes</taxon>
        <taxon>Cyprinidae</taxon>
        <taxon>Labeoninae</taxon>
        <taxon>Labeonini</taxon>
        <taxon>Cirrhinus</taxon>
    </lineage>
</organism>
<feature type="region of interest" description="Disordered" evidence="1">
    <location>
        <begin position="1"/>
        <end position="46"/>
    </location>
</feature>
<evidence type="ECO:0000313" key="3">
    <source>
        <dbReference type="Proteomes" id="UP001558613"/>
    </source>
</evidence>
<evidence type="ECO:0000256" key="1">
    <source>
        <dbReference type="SAM" id="MobiDB-lite"/>
    </source>
</evidence>
<dbReference type="Proteomes" id="UP001558613">
    <property type="component" value="Unassembled WGS sequence"/>
</dbReference>
<gene>
    <name evidence="2" type="ORF">QQF64_007783</name>
</gene>
<evidence type="ECO:0000313" key="2">
    <source>
        <dbReference type="EMBL" id="KAL1262518.1"/>
    </source>
</evidence>
<dbReference type="EMBL" id="JAYMGO010000014">
    <property type="protein sequence ID" value="KAL1262518.1"/>
    <property type="molecule type" value="Genomic_DNA"/>
</dbReference>
<reference evidence="2 3" key="1">
    <citation type="submission" date="2023-09" db="EMBL/GenBank/DDBJ databases">
        <authorList>
            <person name="Wang M."/>
        </authorList>
    </citation>
    <scope>NUCLEOTIDE SEQUENCE [LARGE SCALE GENOMIC DNA]</scope>
    <source>
        <strain evidence="2">GT-2023</strain>
        <tissue evidence="2">Liver</tissue>
    </source>
</reference>
<feature type="compositionally biased region" description="Gly residues" evidence="1">
    <location>
        <begin position="1"/>
        <end position="10"/>
    </location>
</feature>
<comment type="caution">
    <text evidence="2">The sequence shown here is derived from an EMBL/GenBank/DDBJ whole genome shotgun (WGS) entry which is preliminary data.</text>
</comment>
<keyword evidence="3" id="KW-1185">Reference proteome</keyword>
<name>A0ABR3MFQ2_9TELE</name>
<accession>A0ABR3MFQ2</accession>
<feature type="compositionally biased region" description="Polar residues" evidence="1">
    <location>
        <begin position="25"/>
        <end position="44"/>
    </location>
</feature>
<sequence>MAEGGRGAGEGESDKRRREGGGDSIRSSTHQTRNSKQSGPQSRQARFLASRRFVNVRSSHALFSPSICSDSVECCMLLVLNAAMVQTRRWRGLGTQGKA</sequence>